<dbReference type="EMBL" id="CAKOGP040000335">
    <property type="protein sequence ID" value="CAJ1934495.1"/>
    <property type="molecule type" value="Genomic_DNA"/>
</dbReference>
<organism evidence="6 7">
    <name type="scientific">Cylindrotheca closterium</name>
    <dbReference type="NCBI Taxonomy" id="2856"/>
    <lineage>
        <taxon>Eukaryota</taxon>
        <taxon>Sar</taxon>
        <taxon>Stramenopiles</taxon>
        <taxon>Ochrophyta</taxon>
        <taxon>Bacillariophyta</taxon>
        <taxon>Bacillariophyceae</taxon>
        <taxon>Bacillariophycidae</taxon>
        <taxon>Bacillariales</taxon>
        <taxon>Bacillariaceae</taxon>
        <taxon>Cylindrotheca</taxon>
    </lineage>
</organism>
<dbReference type="InterPro" id="IPR023370">
    <property type="entry name" value="TrmO-like_N"/>
</dbReference>
<keyword evidence="7" id="KW-1185">Reference proteome</keyword>
<sequence length="392" mass="42845">MSGKSSLHPSTTTLISFAFPAVIAIIAALQRRGEIHRKCTELEKEVASLRKQLKNQTKDSTKGRNDNSTKNLEGSTIVDEPGDIENGGIHVKRIGTIRSIYRLCVGTPRQGLLAPNARGCIELEKLGDSSTESSVSGLEGYSHIWILFVFHLNTKAKNSKRIKSKIAPPALGGEKVGIFATRTPHRFNPIGITLCKLDRIEVIKVGKREKVNLHISGLDLVDGTPVLDVKPYVPVYDSVASDVTLPPWVAGGLATKRKVTYSESSISELTSILEQNNKALQFFGPKHGETSVEDTLESIQNCITQVLAIDVRSSFQTKKAREGKFQAERSARLKDMHKESEKGSAAVCTQQLDNLLIKYTVDEQANLERSTSEGSGAEDTVQVLSIQLLTAN</sequence>
<dbReference type="Gene3D" id="2.40.30.70">
    <property type="entry name" value="YaeB-like"/>
    <property type="match status" value="1"/>
</dbReference>
<evidence type="ECO:0000256" key="4">
    <source>
        <dbReference type="SAM" id="Phobius"/>
    </source>
</evidence>
<feature type="domain" description="TsaA-like" evidence="5">
    <location>
        <begin position="91"/>
        <end position="241"/>
    </location>
</feature>
<feature type="compositionally biased region" description="Basic and acidic residues" evidence="3">
    <location>
        <begin position="56"/>
        <end position="67"/>
    </location>
</feature>
<keyword evidence="4" id="KW-0472">Membrane</keyword>
<dbReference type="InterPro" id="IPR040372">
    <property type="entry name" value="YaeB-like"/>
</dbReference>
<dbReference type="Pfam" id="PF01980">
    <property type="entry name" value="TrmO_N"/>
    <property type="match status" value="1"/>
</dbReference>
<dbReference type="Proteomes" id="UP001295423">
    <property type="component" value="Unassembled WGS sequence"/>
</dbReference>
<name>A0AAD2CGW5_9STRA</name>
<dbReference type="SUPFAM" id="SSF118196">
    <property type="entry name" value="YaeB-like"/>
    <property type="match status" value="1"/>
</dbReference>
<dbReference type="PANTHER" id="PTHR12818:SF0">
    <property type="entry name" value="TRNA (ADENINE(37)-N6)-METHYLTRANSFERASE"/>
    <property type="match status" value="1"/>
</dbReference>
<dbReference type="NCBIfam" id="TIGR00104">
    <property type="entry name" value="tRNA_TsaA"/>
    <property type="match status" value="1"/>
</dbReference>
<evidence type="ECO:0000313" key="6">
    <source>
        <dbReference type="EMBL" id="CAJ1934495.1"/>
    </source>
</evidence>
<evidence type="ECO:0000256" key="1">
    <source>
        <dbReference type="ARBA" id="ARBA00022691"/>
    </source>
</evidence>
<keyword evidence="4" id="KW-1133">Transmembrane helix</keyword>
<reference evidence="6" key="1">
    <citation type="submission" date="2023-08" db="EMBL/GenBank/DDBJ databases">
        <authorList>
            <person name="Audoor S."/>
            <person name="Bilcke G."/>
        </authorList>
    </citation>
    <scope>NUCLEOTIDE SEQUENCE</scope>
</reference>
<dbReference type="InterPro" id="IPR036414">
    <property type="entry name" value="YaeB_N_sf"/>
</dbReference>
<evidence type="ECO:0000256" key="2">
    <source>
        <dbReference type="ARBA" id="ARBA00033753"/>
    </source>
</evidence>
<dbReference type="InterPro" id="IPR036413">
    <property type="entry name" value="YaeB-like_sf"/>
</dbReference>
<comment type="caution">
    <text evidence="6">The sequence shown here is derived from an EMBL/GenBank/DDBJ whole genome shotgun (WGS) entry which is preliminary data.</text>
</comment>
<evidence type="ECO:0000256" key="3">
    <source>
        <dbReference type="SAM" id="MobiDB-lite"/>
    </source>
</evidence>
<protein>
    <recommendedName>
        <fullName evidence="5">TsaA-like domain-containing protein</fullName>
    </recommendedName>
</protein>
<feature type="region of interest" description="Disordered" evidence="3">
    <location>
        <begin position="53"/>
        <end position="79"/>
    </location>
</feature>
<keyword evidence="1" id="KW-0949">S-adenosyl-L-methionine</keyword>
<dbReference type="CDD" id="cd09281">
    <property type="entry name" value="UPF0066"/>
    <property type="match status" value="1"/>
</dbReference>
<dbReference type="AlphaFoldDB" id="A0AAD2CGW5"/>
<feature type="transmembrane region" description="Helical" evidence="4">
    <location>
        <begin position="12"/>
        <end position="29"/>
    </location>
</feature>
<proteinExistence type="inferred from homology"/>
<dbReference type="PROSITE" id="PS51668">
    <property type="entry name" value="TSAA_2"/>
    <property type="match status" value="1"/>
</dbReference>
<evidence type="ECO:0000313" key="7">
    <source>
        <dbReference type="Proteomes" id="UP001295423"/>
    </source>
</evidence>
<comment type="similarity">
    <text evidence="2">Belongs to the tRNA methyltransferase O family.</text>
</comment>
<gene>
    <name evidence="6" type="ORF">CYCCA115_LOCUS3835</name>
</gene>
<evidence type="ECO:0000259" key="5">
    <source>
        <dbReference type="PROSITE" id="PS51668"/>
    </source>
</evidence>
<accession>A0AAD2CGW5</accession>
<keyword evidence="4" id="KW-0812">Transmembrane</keyword>
<dbReference type="PANTHER" id="PTHR12818">
    <property type="entry name" value="TRNA (ADENINE(37)-N6)-METHYLTRANSFERASE"/>
    <property type="match status" value="1"/>
</dbReference>